<evidence type="ECO:0000256" key="1">
    <source>
        <dbReference type="SAM" id="SignalP"/>
    </source>
</evidence>
<accession>A0ABX1EAW4</accession>
<reference evidence="2 3" key="1">
    <citation type="submission" date="2020-03" db="EMBL/GenBank/DDBJ databases">
        <title>Roseomonas selenitidurans sp. nov. isolated from urban soil.</title>
        <authorList>
            <person name="Liu H."/>
        </authorList>
    </citation>
    <scope>NUCLEOTIDE SEQUENCE [LARGE SCALE GENOMIC DNA]</scope>
    <source>
        <strain evidence="2 3">BU-1</strain>
    </source>
</reference>
<dbReference type="EMBL" id="JAAVNE010000080">
    <property type="protein sequence ID" value="NKC34370.1"/>
    <property type="molecule type" value="Genomic_DNA"/>
</dbReference>
<evidence type="ECO:0008006" key="4">
    <source>
        <dbReference type="Google" id="ProtNLM"/>
    </source>
</evidence>
<feature type="chain" id="PRO_5047386425" description="Lipoprotein" evidence="1">
    <location>
        <begin position="19"/>
        <end position="121"/>
    </location>
</feature>
<feature type="signal peptide" evidence="1">
    <location>
        <begin position="1"/>
        <end position="18"/>
    </location>
</feature>
<sequence>MMRAIRLFPLLAVLGACAQGPTLDQRLSTHIGESESELVARMGVPLRVHEADGRRFLQFEDRRTVPVASYPGPYHAPAYGPWGPAFGGWPQPGGLVQVTCAITFALRDGRVEGFSRRGEGC</sequence>
<dbReference type="Proteomes" id="UP000787635">
    <property type="component" value="Unassembled WGS sequence"/>
</dbReference>
<dbReference type="RefSeq" id="WP_168035077.1">
    <property type="nucleotide sequence ID" value="NZ_JAAVNE010000080.1"/>
</dbReference>
<name>A0ABX1EAW4_9PROT</name>
<comment type="caution">
    <text evidence="2">The sequence shown here is derived from an EMBL/GenBank/DDBJ whole genome shotgun (WGS) entry which is preliminary data.</text>
</comment>
<keyword evidence="3" id="KW-1185">Reference proteome</keyword>
<dbReference type="PROSITE" id="PS51257">
    <property type="entry name" value="PROKAR_LIPOPROTEIN"/>
    <property type="match status" value="1"/>
</dbReference>
<organism evidence="2 3">
    <name type="scientific">Falsiroseomonas selenitidurans</name>
    <dbReference type="NCBI Taxonomy" id="2716335"/>
    <lineage>
        <taxon>Bacteria</taxon>
        <taxon>Pseudomonadati</taxon>
        <taxon>Pseudomonadota</taxon>
        <taxon>Alphaproteobacteria</taxon>
        <taxon>Acetobacterales</taxon>
        <taxon>Roseomonadaceae</taxon>
        <taxon>Falsiroseomonas</taxon>
    </lineage>
</organism>
<evidence type="ECO:0000313" key="3">
    <source>
        <dbReference type="Proteomes" id="UP000787635"/>
    </source>
</evidence>
<gene>
    <name evidence="2" type="ORF">HEQ75_26200</name>
</gene>
<proteinExistence type="predicted"/>
<keyword evidence="1" id="KW-0732">Signal</keyword>
<evidence type="ECO:0000313" key="2">
    <source>
        <dbReference type="EMBL" id="NKC34370.1"/>
    </source>
</evidence>
<protein>
    <recommendedName>
        <fullName evidence="4">Lipoprotein</fullName>
    </recommendedName>
</protein>